<feature type="transmembrane region" description="Helical" evidence="2">
    <location>
        <begin position="17"/>
        <end position="39"/>
    </location>
</feature>
<evidence type="ECO:0000313" key="3">
    <source>
        <dbReference type="EMBL" id="GKV39890.1"/>
    </source>
</evidence>
<protein>
    <submittedName>
        <fullName evidence="3">Uncharacterized protein</fullName>
    </submittedName>
</protein>
<dbReference type="Proteomes" id="UP001054252">
    <property type="component" value="Unassembled WGS sequence"/>
</dbReference>
<keyword evidence="2" id="KW-1133">Transmembrane helix</keyword>
<feature type="transmembrane region" description="Helical" evidence="2">
    <location>
        <begin position="73"/>
        <end position="89"/>
    </location>
</feature>
<dbReference type="PANTHER" id="PTHR11654">
    <property type="entry name" value="OLIGOPEPTIDE TRANSPORTER-RELATED"/>
    <property type="match status" value="1"/>
</dbReference>
<feature type="transmembrane region" description="Helical" evidence="2">
    <location>
        <begin position="359"/>
        <end position="381"/>
    </location>
</feature>
<reference evidence="3 4" key="1">
    <citation type="journal article" date="2021" name="Commun. Biol.">
        <title>The genome of Shorea leprosula (Dipterocarpaceae) highlights the ecological relevance of drought in aseasonal tropical rainforests.</title>
        <authorList>
            <person name="Ng K.K.S."/>
            <person name="Kobayashi M.J."/>
            <person name="Fawcett J.A."/>
            <person name="Hatakeyama M."/>
            <person name="Paape T."/>
            <person name="Ng C.H."/>
            <person name="Ang C.C."/>
            <person name="Tnah L.H."/>
            <person name="Lee C.T."/>
            <person name="Nishiyama T."/>
            <person name="Sese J."/>
            <person name="O'Brien M.J."/>
            <person name="Copetti D."/>
            <person name="Mohd Noor M.I."/>
            <person name="Ong R.C."/>
            <person name="Putra M."/>
            <person name="Sireger I.Z."/>
            <person name="Indrioko S."/>
            <person name="Kosugi Y."/>
            <person name="Izuno A."/>
            <person name="Isagi Y."/>
            <person name="Lee S.L."/>
            <person name="Shimizu K.K."/>
        </authorList>
    </citation>
    <scope>NUCLEOTIDE SEQUENCE [LARGE SCALE GENOMIC DNA]</scope>
    <source>
        <strain evidence="3">214</strain>
    </source>
</reference>
<feature type="transmembrane region" description="Helical" evidence="2">
    <location>
        <begin position="402"/>
        <end position="419"/>
    </location>
</feature>
<feature type="region of interest" description="Disordered" evidence="1">
    <location>
        <begin position="464"/>
        <end position="500"/>
    </location>
</feature>
<feature type="transmembrane region" description="Helical" evidence="2">
    <location>
        <begin position="46"/>
        <end position="67"/>
    </location>
</feature>
<comment type="caution">
    <text evidence="3">The sequence shown here is derived from an EMBL/GenBank/DDBJ whole genome shotgun (WGS) entry which is preliminary data.</text>
</comment>
<keyword evidence="2" id="KW-0812">Transmembrane</keyword>
<feature type="transmembrane region" description="Helical" evidence="2">
    <location>
        <begin position="431"/>
        <end position="451"/>
    </location>
</feature>
<evidence type="ECO:0000256" key="1">
    <source>
        <dbReference type="SAM" id="MobiDB-lite"/>
    </source>
</evidence>
<feature type="transmembrane region" description="Helical" evidence="2">
    <location>
        <begin position="322"/>
        <end position="339"/>
    </location>
</feature>
<name>A0AAV5LQZ3_9ROSI</name>
<feature type="region of interest" description="Disordered" evidence="1">
    <location>
        <begin position="144"/>
        <end position="164"/>
    </location>
</feature>
<feature type="transmembrane region" description="Helical" evidence="2">
    <location>
        <begin position="200"/>
        <end position="221"/>
    </location>
</feature>
<organism evidence="3 4">
    <name type="scientific">Rubroshorea leprosula</name>
    <dbReference type="NCBI Taxonomy" id="152421"/>
    <lineage>
        <taxon>Eukaryota</taxon>
        <taxon>Viridiplantae</taxon>
        <taxon>Streptophyta</taxon>
        <taxon>Embryophyta</taxon>
        <taxon>Tracheophyta</taxon>
        <taxon>Spermatophyta</taxon>
        <taxon>Magnoliopsida</taxon>
        <taxon>eudicotyledons</taxon>
        <taxon>Gunneridae</taxon>
        <taxon>Pentapetalae</taxon>
        <taxon>rosids</taxon>
        <taxon>malvids</taxon>
        <taxon>Malvales</taxon>
        <taxon>Dipterocarpaceae</taxon>
        <taxon>Rubroshorea</taxon>
    </lineage>
</organism>
<dbReference type="EMBL" id="BPVZ01000137">
    <property type="protein sequence ID" value="GKV39890.1"/>
    <property type="molecule type" value="Genomic_DNA"/>
</dbReference>
<dbReference type="AlphaFoldDB" id="A0AAV5LQZ3"/>
<dbReference type="Gene3D" id="1.20.1250.20">
    <property type="entry name" value="MFS general substrate transporter like domains"/>
    <property type="match status" value="1"/>
</dbReference>
<feature type="transmembrane region" description="Helical" evidence="2">
    <location>
        <begin position="175"/>
        <end position="194"/>
    </location>
</feature>
<feature type="transmembrane region" description="Helical" evidence="2">
    <location>
        <begin position="250"/>
        <end position="272"/>
    </location>
</feature>
<proteinExistence type="predicted"/>
<gene>
    <name evidence="3" type="ORF">SLEP1_g47590</name>
</gene>
<evidence type="ECO:0000313" key="4">
    <source>
        <dbReference type="Proteomes" id="UP001054252"/>
    </source>
</evidence>
<keyword evidence="4" id="KW-1185">Reference proteome</keyword>
<dbReference type="SUPFAM" id="SSF103473">
    <property type="entry name" value="MFS general substrate transporter"/>
    <property type="match status" value="1"/>
</dbReference>
<keyword evidence="2" id="KW-0472">Membrane</keyword>
<sequence length="500" mass="58003">MARSCCSCYRYFSKAALFMLVVSTSLEATTALWASFLAYSNYAQKYPIITILITHGIFLSGLLTLWLIPTRNIGINFLALGLLTLGRAGRRIIYSFLKRQVKLQLDQDYEKEKEHEKDKKKKHERRVKKRTKFCSCIRQKPEEDEKKKPEEDEKKKPEEDEKEKHEKRVQECIKVWFWIGYFPGFITAVIISSRSWKLKFMIGAIAMGIGYVSFCFGLMYYKSETQTTNTLVSQDNQSRIKWQSWQHLKLFPLWTPFLAYYVIQASGATFFMQQVDILGKGVKFLSPQICMVLVRSITNFLTKRVFNLECFPNENWKHHVRLTSGIVFSFCCCIASWHVEGCRLHLIKTSESTMNISWLVPQFFFLGFSSGFVGGGLKNFFFYLVPESRTDLGFAFNKLVEGMAKYIGVVFILVFRSWIREAINTSRLDNYYRTLACLNLVALFLFTYLSNSFDWKIDLKRTDEERRGDNGDATSSDENVEEVNEALSVIPLSPTDRSAK</sequence>
<evidence type="ECO:0000256" key="2">
    <source>
        <dbReference type="SAM" id="Phobius"/>
    </source>
</evidence>
<accession>A0AAV5LQZ3</accession>
<dbReference type="InterPro" id="IPR036259">
    <property type="entry name" value="MFS_trans_sf"/>
</dbReference>